<sequence>MLSIRERLTPLNYPQLYSIFASEFRNFLGARRVTFLTGADVNGPGSYGDITRIELVNHVQEMFSSTWKLGVTYFDKDGTIAYQEFYLVDSLDASDQQMWNLTPVDAHVIPE</sequence>
<evidence type="ECO:0000313" key="2">
    <source>
        <dbReference type="Proteomes" id="UP000221506"/>
    </source>
</evidence>
<organism evidence="1 2">
    <name type="scientific">Aeromonas phage phiA8-29</name>
    <dbReference type="NCBI Taxonomy" id="1978922"/>
    <lineage>
        <taxon>Viruses</taxon>
        <taxon>Duplodnaviria</taxon>
        <taxon>Heunggongvirae</taxon>
        <taxon>Uroviricota</taxon>
        <taxon>Caudoviricetes</taxon>
        <taxon>Pantevenvirales</taxon>
        <taxon>Ackermannviridae</taxon>
        <taxon>Tedavirus</taxon>
        <taxon>Tedavirus A829</taxon>
    </lineage>
</organism>
<evidence type="ECO:0000313" key="1">
    <source>
        <dbReference type="EMBL" id="ARK07871.1"/>
    </source>
</evidence>
<name>A0A1W6DY93_9CAUD</name>
<protein>
    <submittedName>
        <fullName evidence="1">Uncharacterized protein</fullName>
    </submittedName>
</protein>
<dbReference type="EMBL" id="KY914485">
    <property type="protein sequence ID" value="ARK07871.1"/>
    <property type="molecule type" value="Genomic_DNA"/>
</dbReference>
<accession>A0A1W6DY93</accession>
<gene>
    <name evidence="1" type="ORF">phiA829_051</name>
</gene>
<reference evidence="1 2" key="1">
    <citation type="submission" date="2017-04" db="EMBL/GenBank/DDBJ databases">
        <title>Complete genome sequence and characterization of temperature-dependent bacteriophage phiA8-29 infecting Aeromonas.</title>
        <authorList>
            <person name="He Y."/>
            <person name="Yang H."/>
        </authorList>
    </citation>
    <scope>NUCLEOTIDE SEQUENCE [LARGE SCALE GENOMIC DNA]</scope>
</reference>
<keyword evidence="2" id="KW-1185">Reference proteome</keyword>
<proteinExistence type="predicted"/>
<dbReference type="Proteomes" id="UP000221506">
    <property type="component" value="Segment"/>
</dbReference>